<dbReference type="EMBL" id="FLQS01000010">
    <property type="protein sequence ID" value="SBS73939.1"/>
    <property type="molecule type" value="Genomic_DNA"/>
</dbReference>
<dbReference type="AlphaFoldDB" id="A0A1Y5P9E2"/>
<protein>
    <submittedName>
        <fullName evidence="2">Uncharacterized protein</fullName>
    </submittedName>
</protein>
<feature type="region of interest" description="Disordered" evidence="1">
    <location>
        <begin position="21"/>
        <end position="57"/>
    </location>
</feature>
<evidence type="ECO:0000256" key="1">
    <source>
        <dbReference type="SAM" id="MobiDB-lite"/>
    </source>
</evidence>
<gene>
    <name evidence="2" type="ORF">MHPYR_180131</name>
</gene>
<name>A0A1Y5P9E2_9MYCO</name>
<organism evidence="2">
    <name type="scientific">uncultured Mycobacterium sp</name>
    <dbReference type="NCBI Taxonomy" id="171292"/>
    <lineage>
        <taxon>Bacteria</taxon>
        <taxon>Bacillati</taxon>
        <taxon>Actinomycetota</taxon>
        <taxon>Actinomycetes</taxon>
        <taxon>Mycobacteriales</taxon>
        <taxon>Mycobacteriaceae</taxon>
        <taxon>Mycobacterium</taxon>
        <taxon>environmental samples</taxon>
    </lineage>
</organism>
<reference evidence="2" key="1">
    <citation type="submission" date="2016-03" db="EMBL/GenBank/DDBJ databases">
        <authorList>
            <person name="Ploux O."/>
        </authorList>
    </citation>
    <scope>NUCLEOTIDE SEQUENCE</scope>
    <source>
        <strain evidence="2">UC10</strain>
    </source>
</reference>
<accession>A0A1Y5P9E2</accession>
<feature type="compositionally biased region" description="Basic and acidic residues" evidence="1">
    <location>
        <begin position="26"/>
        <end position="41"/>
    </location>
</feature>
<sequence length="57" mass="6147">MPGLIKGPTRTIGLLPAFERQMGGTARERGKGQHRDRRGREAFSNFPALPSISASPA</sequence>
<proteinExistence type="predicted"/>
<evidence type="ECO:0000313" key="2">
    <source>
        <dbReference type="EMBL" id="SBS73939.1"/>
    </source>
</evidence>